<sequence>MSNPVPSASSSSTLNKIGLKPDEYTKGLNQEHIVRLTEDAYRQFTEYTKAELKLTVDDCNLLTTMNVVTKEKYTDMSQMSQRLMKEMSKLQNTYADFSQFIQQVEEIHQQSIEMEKTAKALDEYSKHLERKLSKVNPSMTHLK</sequence>
<comment type="caution">
    <text evidence="2">The sequence shown here is derived from an EMBL/GenBank/DDBJ whole genome shotgun (WGS) entry which is preliminary data.</text>
</comment>
<keyword evidence="3" id="KW-1185">Reference proteome</keyword>
<comment type="similarity">
    <text evidence="1">Belongs to the BLOC1S2 family.</text>
</comment>
<evidence type="ECO:0008006" key="4">
    <source>
        <dbReference type="Google" id="ProtNLM"/>
    </source>
</evidence>
<dbReference type="Proteomes" id="UP001476247">
    <property type="component" value="Unassembled WGS sequence"/>
</dbReference>
<reference evidence="2 3" key="1">
    <citation type="submission" date="2024-04" db="EMBL/GenBank/DDBJ databases">
        <title>genome sequences of Mucor flavus KT1a and Helicostylum pulchrum KT1b strains isolation_sourced from the surface of a dry-aged beef.</title>
        <authorList>
            <person name="Toyotome T."/>
            <person name="Hosono M."/>
            <person name="Torimaru M."/>
            <person name="Fukuda K."/>
            <person name="Mikami N."/>
        </authorList>
    </citation>
    <scope>NUCLEOTIDE SEQUENCE [LARGE SCALE GENOMIC DNA]</scope>
    <source>
        <strain evidence="2 3">KT1b</strain>
    </source>
</reference>
<dbReference type="Pfam" id="PF10046">
    <property type="entry name" value="BLOC1_2"/>
    <property type="match status" value="1"/>
</dbReference>
<accession>A0ABP9YE51</accession>
<gene>
    <name evidence="2" type="ORF">HPULCUR_010387</name>
</gene>
<dbReference type="InterPro" id="IPR019269">
    <property type="entry name" value="BLOC1_su2"/>
</dbReference>
<evidence type="ECO:0000313" key="3">
    <source>
        <dbReference type="Proteomes" id="UP001476247"/>
    </source>
</evidence>
<evidence type="ECO:0000313" key="2">
    <source>
        <dbReference type="EMBL" id="GAA5804878.1"/>
    </source>
</evidence>
<dbReference type="PANTHER" id="PTHR46479:SF1">
    <property type="entry name" value="BIOGENESIS OF LYSOSOME-RELATED ORGANELLES COMPLEX 1 SUBUNIT 2"/>
    <property type="match status" value="1"/>
</dbReference>
<evidence type="ECO:0000256" key="1">
    <source>
        <dbReference type="ARBA" id="ARBA00008468"/>
    </source>
</evidence>
<organism evidence="2 3">
    <name type="scientific">Helicostylum pulchrum</name>
    <dbReference type="NCBI Taxonomy" id="562976"/>
    <lineage>
        <taxon>Eukaryota</taxon>
        <taxon>Fungi</taxon>
        <taxon>Fungi incertae sedis</taxon>
        <taxon>Mucoromycota</taxon>
        <taxon>Mucoromycotina</taxon>
        <taxon>Mucoromycetes</taxon>
        <taxon>Mucorales</taxon>
        <taxon>Mucorineae</taxon>
        <taxon>Mucoraceae</taxon>
        <taxon>Helicostylum</taxon>
    </lineage>
</organism>
<protein>
    <recommendedName>
        <fullName evidence="4">Biogenesis of lysosome-related organelles complex 1 subunit 2</fullName>
    </recommendedName>
</protein>
<proteinExistence type="inferred from homology"/>
<dbReference type="PANTHER" id="PTHR46479">
    <property type="entry name" value="BIOGENESIS OF LYSOSOME-RELATED ORGANELLES COMPLEX 1 SUBUNIT 2"/>
    <property type="match status" value="1"/>
</dbReference>
<dbReference type="EMBL" id="BAABUJ010000039">
    <property type="protein sequence ID" value="GAA5804878.1"/>
    <property type="molecule type" value="Genomic_DNA"/>
</dbReference>
<name>A0ABP9YE51_9FUNG</name>